<dbReference type="CDD" id="cd02440">
    <property type="entry name" value="AdoMet_MTases"/>
    <property type="match status" value="1"/>
</dbReference>
<dbReference type="AlphaFoldDB" id="B0DBG7"/>
<accession>B0DBG7</accession>
<dbReference type="EMBL" id="DS547102">
    <property type="protein sequence ID" value="EDR07993.1"/>
    <property type="molecule type" value="Genomic_DNA"/>
</dbReference>
<dbReference type="KEGG" id="lbc:LACBIDRAFT_297561"/>
<evidence type="ECO:0000259" key="1">
    <source>
        <dbReference type="Pfam" id="PF13847"/>
    </source>
</evidence>
<dbReference type="Proteomes" id="UP000001194">
    <property type="component" value="Unassembled WGS sequence"/>
</dbReference>
<gene>
    <name evidence="2" type="ORF">LACBIDRAFT_297561</name>
</gene>
<dbReference type="OrthoDB" id="10017101at2759"/>
<dbReference type="InterPro" id="IPR025714">
    <property type="entry name" value="Methyltranfer_dom"/>
</dbReference>
<dbReference type="Gene3D" id="3.40.50.150">
    <property type="entry name" value="Vaccinia Virus protein VP39"/>
    <property type="match status" value="1"/>
</dbReference>
<keyword evidence="3" id="KW-1185">Reference proteome</keyword>
<dbReference type="Pfam" id="PF13847">
    <property type="entry name" value="Methyltransf_31"/>
    <property type="match status" value="1"/>
</dbReference>
<reference evidence="2 3" key="1">
    <citation type="journal article" date="2008" name="Nature">
        <title>The genome of Laccaria bicolor provides insights into mycorrhizal symbiosis.</title>
        <authorList>
            <person name="Martin F."/>
            <person name="Aerts A."/>
            <person name="Ahren D."/>
            <person name="Brun A."/>
            <person name="Danchin E.G.J."/>
            <person name="Duchaussoy F."/>
            <person name="Gibon J."/>
            <person name="Kohler A."/>
            <person name="Lindquist E."/>
            <person name="Pereda V."/>
            <person name="Salamov A."/>
            <person name="Shapiro H.J."/>
            <person name="Wuyts J."/>
            <person name="Blaudez D."/>
            <person name="Buee M."/>
            <person name="Brokstein P."/>
            <person name="Canbaeck B."/>
            <person name="Cohen D."/>
            <person name="Courty P.E."/>
            <person name="Coutinho P.M."/>
            <person name="Delaruelle C."/>
            <person name="Detter J.C."/>
            <person name="Deveau A."/>
            <person name="DiFazio S."/>
            <person name="Duplessis S."/>
            <person name="Fraissinet-Tachet L."/>
            <person name="Lucic E."/>
            <person name="Frey-Klett P."/>
            <person name="Fourrey C."/>
            <person name="Feussner I."/>
            <person name="Gay G."/>
            <person name="Grimwood J."/>
            <person name="Hoegger P.J."/>
            <person name="Jain P."/>
            <person name="Kilaru S."/>
            <person name="Labbe J."/>
            <person name="Lin Y.C."/>
            <person name="Legue V."/>
            <person name="Le Tacon F."/>
            <person name="Marmeisse R."/>
            <person name="Melayah D."/>
            <person name="Montanini B."/>
            <person name="Muratet M."/>
            <person name="Nehls U."/>
            <person name="Niculita-Hirzel H."/>
            <person name="Oudot-Le Secq M.P."/>
            <person name="Peter M."/>
            <person name="Quesneville H."/>
            <person name="Rajashekar B."/>
            <person name="Reich M."/>
            <person name="Rouhier N."/>
            <person name="Schmutz J."/>
            <person name="Yin T."/>
            <person name="Chalot M."/>
            <person name="Henrissat B."/>
            <person name="Kuees U."/>
            <person name="Lucas S."/>
            <person name="Van de Peer Y."/>
            <person name="Podila G.K."/>
            <person name="Polle A."/>
            <person name="Pukkila P.J."/>
            <person name="Richardson P.M."/>
            <person name="Rouze P."/>
            <person name="Sanders I.R."/>
            <person name="Stajich J.E."/>
            <person name="Tunlid A."/>
            <person name="Tuskan G."/>
            <person name="Grigoriev I.V."/>
        </authorList>
    </citation>
    <scope>NUCLEOTIDE SEQUENCE [LARGE SCALE GENOMIC DNA]</scope>
    <source>
        <strain evidence="3">S238N-H82 / ATCC MYA-4686</strain>
    </source>
</reference>
<name>B0DBG7_LACBS</name>
<sequence length="299" mass="33299">MSSQISRISQDSDAPDASGWSASLYNKTASFVYSAGFVAPVLNLLAAQPGERILDVGCGSGEVTFVIDKVVRRQKGGLVVGVDYSESMIEKAKANGIEHAFIGDAQALQIPEEFQEHVGKFDAVFSNATLHWCKQNPAGVLEGVKKVLKPGGRFVAEMGGFLNCIGTDLSLFWRTTLLKLVLYSGLRMALSEAVRSRGRDPKVYDPWYFPSVEDYTKLLVAANFEPIHISLNPRFTEIPSGLYDWMKLFARNSFLIDFNDEEADEIMKEVEEKCRVDCQDESGRWALMYARLRFSAVLK</sequence>
<proteinExistence type="predicted"/>
<dbReference type="InterPro" id="IPR029063">
    <property type="entry name" value="SAM-dependent_MTases_sf"/>
</dbReference>
<dbReference type="GeneID" id="6076878"/>
<dbReference type="InParanoid" id="B0DBG7"/>
<dbReference type="SUPFAM" id="SSF53335">
    <property type="entry name" value="S-adenosyl-L-methionine-dependent methyltransferases"/>
    <property type="match status" value="1"/>
</dbReference>
<dbReference type="RefSeq" id="XP_001881063.1">
    <property type="nucleotide sequence ID" value="XM_001881028.1"/>
</dbReference>
<dbReference type="PANTHER" id="PTHR43861:SF1">
    <property type="entry name" value="TRANS-ACONITATE 2-METHYLTRANSFERASE"/>
    <property type="match status" value="1"/>
</dbReference>
<dbReference type="HOGENOM" id="CLU_037990_5_3_1"/>
<organism evidence="3">
    <name type="scientific">Laccaria bicolor (strain S238N-H82 / ATCC MYA-4686)</name>
    <name type="common">Bicoloured deceiver</name>
    <name type="synonym">Laccaria laccata var. bicolor</name>
    <dbReference type="NCBI Taxonomy" id="486041"/>
    <lineage>
        <taxon>Eukaryota</taxon>
        <taxon>Fungi</taxon>
        <taxon>Dikarya</taxon>
        <taxon>Basidiomycota</taxon>
        <taxon>Agaricomycotina</taxon>
        <taxon>Agaricomycetes</taxon>
        <taxon>Agaricomycetidae</taxon>
        <taxon>Agaricales</taxon>
        <taxon>Agaricineae</taxon>
        <taxon>Hydnangiaceae</taxon>
        <taxon>Laccaria</taxon>
    </lineage>
</organism>
<dbReference type="PANTHER" id="PTHR43861">
    <property type="entry name" value="TRANS-ACONITATE 2-METHYLTRANSFERASE-RELATED"/>
    <property type="match status" value="1"/>
</dbReference>
<dbReference type="STRING" id="486041.B0DBG7"/>
<evidence type="ECO:0000313" key="3">
    <source>
        <dbReference type="Proteomes" id="UP000001194"/>
    </source>
</evidence>
<evidence type="ECO:0000313" key="2">
    <source>
        <dbReference type="EMBL" id="EDR07993.1"/>
    </source>
</evidence>
<feature type="domain" description="Methyltransferase" evidence="1">
    <location>
        <begin position="49"/>
        <end position="156"/>
    </location>
</feature>
<protein>
    <submittedName>
        <fullName evidence="2">Predicted protein</fullName>
    </submittedName>
</protein>